<dbReference type="Gene3D" id="1.20.1250.20">
    <property type="entry name" value="MFS general substrate transporter like domains"/>
    <property type="match status" value="1"/>
</dbReference>
<feature type="transmembrane region" description="Helical" evidence="8">
    <location>
        <begin position="468"/>
        <end position="488"/>
    </location>
</feature>
<feature type="domain" description="Major facilitator superfamily (MFS) profile" evidence="9">
    <location>
        <begin position="46"/>
        <end position="492"/>
    </location>
</feature>
<feature type="transmembrane region" description="Helical" evidence="8">
    <location>
        <begin position="137"/>
        <end position="159"/>
    </location>
</feature>
<dbReference type="GO" id="GO:0022857">
    <property type="term" value="F:transmembrane transporter activity"/>
    <property type="evidence" value="ECO:0007669"/>
    <property type="project" value="InterPro"/>
</dbReference>
<dbReference type="PANTHER" id="PTHR42718:SF9">
    <property type="entry name" value="MAJOR FACILITATOR SUPERFAMILY MULTIDRUG TRANSPORTER MFSC"/>
    <property type="match status" value="1"/>
</dbReference>
<dbReference type="CDD" id="cd17321">
    <property type="entry name" value="MFS_MMR_MDR_like"/>
    <property type="match status" value="1"/>
</dbReference>
<evidence type="ECO:0000256" key="1">
    <source>
        <dbReference type="ARBA" id="ARBA00004651"/>
    </source>
</evidence>
<feature type="transmembrane region" description="Helical" evidence="8">
    <location>
        <begin position="258"/>
        <end position="281"/>
    </location>
</feature>
<evidence type="ECO:0000313" key="11">
    <source>
        <dbReference type="Proteomes" id="UP000070134"/>
    </source>
</evidence>
<organism evidence="10 11">
    <name type="scientific">Sinomonas atrocyanea</name>
    <dbReference type="NCBI Taxonomy" id="37927"/>
    <lineage>
        <taxon>Bacteria</taxon>
        <taxon>Bacillati</taxon>
        <taxon>Actinomycetota</taxon>
        <taxon>Actinomycetes</taxon>
        <taxon>Micrococcales</taxon>
        <taxon>Micrococcaceae</taxon>
        <taxon>Sinomonas</taxon>
    </lineage>
</organism>
<proteinExistence type="inferred from homology"/>
<dbReference type="InterPro" id="IPR036259">
    <property type="entry name" value="MFS_trans_sf"/>
</dbReference>
<evidence type="ECO:0000313" key="10">
    <source>
        <dbReference type="EMBL" id="AMM32952.1"/>
    </source>
</evidence>
<dbReference type="EMBL" id="CP014518">
    <property type="protein sequence ID" value="AMM32952.1"/>
    <property type="molecule type" value="Genomic_DNA"/>
</dbReference>
<feature type="transmembrane region" description="Helical" evidence="8">
    <location>
        <begin position="81"/>
        <end position="100"/>
    </location>
</feature>
<feature type="transmembrane region" description="Helical" evidence="8">
    <location>
        <begin position="199"/>
        <end position="222"/>
    </location>
</feature>
<dbReference type="InterPro" id="IPR011701">
    <property type="entry name" value="MFS"/>
</dbReference>
<evidence type="ECO:0000256" key="8">
    <source>
        <dbReference type="SAM" id="Phobius"/>
    </source>
</evidence>
<feature type="transmembrane region" description="Helical" evidence="8">
    <location>
        <begin position="45"/>
        <end position="69"/>
    </location>
</feature>
<keyword evidence="4" id="KW-1003">Cell membrane</keyword>
<feature type="transmembrane region" description="Helical" evidence="8">
    <location>
        <begin position="171"/>
        <end position="193"/>
    </location>
</feature>
<feature type="transmembrane region" description="Helical" evidence="8">
    <location>
        <begin position="424"/>
        <end position="448"/>
    </location>
</feature>
<feature type="transmembrane region" description="Helical" evidence="8">
    <location>
        <begin position="337"/>
        <end position="358"/>
    </location>
</feature>
<protein>
    <submittedName>
        <fullName evidence="10">EmrB/QacA subfamily drug resistance transporter</fullName>
    </submittedName>
</protein>
<evidence type="ECO:0000256" key="6">
    <source>
        <dbReference type="ARBA" id="ARBA00022989"/>
    </source>
</evidence>
<evidence type="ECO:0000256" key="3">
    <source>
        <dbReference type="ARBA" id="ARBA00022448"/>
    </source>
</evidence>
<dbReference type="PRINTS" id="PR01036">
    <property type="entry name" value="TCRTETB"/>
</dbReference>
<dbReference type="Pfam" id="PF07690">
    <property type="entry name" value="MFS_1"/>
    <property type="match status" value="1"/>
</dbReference>
<dbReference type="PROSITE" id="PS50850">
    <property type="entry name" value="MFS"/>
    <property type="match status" value="1"/>
</dbReference>
<dbReference type="PATRIC" id="fig|37927.3.peg.2351"/>
<comment type="similarity">
    <text evidence="2">Belongs to the major facilitator superfamily. EmrB family.</text>
</comment>
<dbReference type="KEGG" id="satk:SA2016_2283"/>
<evidence type="ECO:0000256" key="7">
    <source>
        <dbReference type="ARBA" id="ARBA00023136"/>
    </source>
</evidence>
<keyword evidence="5 8" id="KW-0812">Transmembrane</keyword>
<evidence type="ECO:0000256" key="2">
    <source>
        <dbReference type="ARBA" id="ARBA00008537"/>
    </source>
</evidence>
<feature type="transmembrane region" description="Helical" evidence="8">
    <location>
        <begin position="392"/>
        <end position="412"/>
    </location>
</feature>
<dbReference type="PANTHER" id="PTHR42718">
    <property type="entry name" value="MAJOR FACILITATOR SUPERFAMILY MULTIDRUG TRANSPORTER MFSC"/>
    <property type="match status" value="1"/>
</dbReference>
<name>A0A127A5P9_9MICC</name>
<accession>A0A127A5P9</accession>
<evidence type="ECO:0000256" key="5">
    <source>
        <dbReference type="ARBA" id="ARBA00022692"/>
    </source>
</evidence>
<feature type="transmembrane region" description="Helical" evidence="8">
    <location>
        <begin position="302"/>
        <end position="325"/>
    </location>
</feature>
<dbReference type="InterPro" id="IPR020846">
    <property type="entry name" value="MFS_dom"/>
</dbReference>
<reference evidence="10 11" key="1">
    <citation type="submission" date="2016-02" db="EMBL/GenBank/DDBJ databases">
        <title>Complete genome of Sinomonas atrocyanea KCTC 3377.</title>
        <authorList>
            <person name="Kim K.M."/>
        </authorList>
    </citation>
    <scope>NUCLEOTIDE SEQUENCE [LARGE SCALE GENOMIC DNA]</scope>
    <source>
        <strain evidence="10 11">KCTC 3377</strain>
    </source>
</reference>
<feature type="transmembrane region" description="Helical" evidence="8">
    <location>
        <begin position="234"/>
        <end position="252"/>
    </location>
</feature>
<dbReference type="GO" id="GO:0005886">
    <property type="term" value="C:plasma membrane"/>
    <property type="evidence" value="ECO:0007669"/>
    <property type="project" value="UniProtKB-SubCell"/>
</dbReference>
<dbReference type="NCBIfam" id="TIGR00711">
    <property type="entry name" value="efflux_EmrB"/>
    <property type="match status" value="1"/>
</dbReference>
<comment type="subcellular location">
    <subcellularLocation>
        <location evidence="1">Cell membrane</location>
        <topology evidence="1">Multi-pass membrane protein</topology>
    </subcellularLocation>
</comment>
<evidence type="ECO:0000256" key="4">
    <source>
        <dbReference type="ARBA" id="ARBA00022475"/>
    </source>
</evidence>
<sequence>MSYARGYAYAKSEGKFGRNPGRPAVSASLETATTVSAPERRTQRWVLVVCCMSVLLVSLDVTIVNVALPSIQQGLDATVNGLQWILDAYTLVMAALLLMAGSMADRFGRRRIFLLGIAVFTLGSVLCAVAPSLGFLIAARVIQALGGAMLNPVAVSILRNTFHDPKARSRAIGIWAGVIGISIALGPIVGGLLVDGPGWRYIFLVNAPIGIAAIILAARVIPEGRAARPRRFDAVGQVLVIVLLVTLVYGIIEGARLGWSSPAVIGCFAVTVAAVTALVLYERRRVEPLLDVRVFRSIPFSGAAVMAACVFAGTAGSLFLSTLYLQSARGYSALEAGLYSLPAAVMTLVLSPVAGRIAGKHGSRWLFIAAGLARIAAGLLLIGLTLHTPPGLIVLAFALNGAGMGLANPPISATAMSGMPAAQAGVAGGITAAANQIGASLGVAILGATLGINATGLTGPAYAEATHTGWLILASIGALIVVLGVVTTSRGALKTAEKAATELMAE</sequence>
<keyword evidence="7 8" id="KW-0472">Membrane</keyword>
<keyword evidence="6 8" id="KW-1133">Transmembrane helix</keyword>
<keyword evidence="11" id="KW-1185">Reference proteome</keyword>
<dbReference type="InterPro" id="IPR004638">
    <property type="entry name" value="EmrB-like"/>
</dbReference>
<evidence type="ECO:0000259" key="9">
    <source>
        <dbReference type="PROSITE" id="PS50850"/>
    </source>
</evidence>
<gene>
    <name evidence="10" type="ORF">SA2016_2283</name>
</gene>
<feature type="transmembrane region" description="Helical" evidence="8">
    <location>
        <begin position="112"/>
        <end position="131"/>
    </location>
</feature>
<feature type="transmembrane region" description="Helical" evidence="8">
    <location>
        <begin position="365"/>
        <end position="386"/>
    </location>
</feature>
<dbReference type="Gene3D" id="1.20.1720.10">
    <property type="entry name" value="Multidrug resistance protein D"/>
    <property type="match status" value="1"/>
</dbReference>
<dbReference type="Proteomes" id="UP000070134">
    <property type="component" value="Chromosome"/>
</dbReference>
<dbReference type="AlphaFoldDB" id="A0A127A5P9"/>
<dbReference type="STRING" id="37927.SA2016_2283"/>
<dbReference type="SUPFAM" id="SSF103473">
    <property type="entry name" value="MFS general substrate transporter"/>
    <property type="match status" value="1"/>
</dbReference>
<keyword evidence="3" id="KW-0813">Transport</keyword>